<protein>
    <recommendedName>
        <fullName evidence="2">C2H2-type domain-containing protein</fullName>
    </recommendedName>
</protein>
<keyword evidence="1" id="KW-0862">Zinc</keyword>
<dbReference type="EMBL" id="KI925460">
    <property type="protein sequence ID" value="ETW79460.1"/>
    <property type="molecule type" value="Genomic_DNA"/>
</dbReference>
<keyword evidence="1" id="KW-0479">Metal-binding</keyword>
<dbReference type="KEGG" id="hir:HETIRDRAFT_103853"/>
<dbReference type="GeneID" id="20665942"/>
<evidence type="ECO:0000313" key="3">
    <source>
        <dbReference type="EMBL" id="ETW79460.1"/>
    </source>
</evidence>
<dbReference type="RefSeq" id="XP_009548047.1">
    <property type="nucleotide sequence ID" value="XM_009549752.1"/>
</dbReference>
<dbReference type="PROSITE" id="PS50157">
    <property type="entry name" value="ZINC_FINGER_C2H2_2"/>
    <property type="match status" value="1"/>
</dbReference>
<gene>
    <name evidence="3" type="ORF">HETIRDRAFT_103853</name>
</gene>
<accession>W4K284</accession>
<keyword evidence="1" id="KW-0863">Zinc-finger</keyword>
<dbReference type="HOGENOM" id="CLU_066263_0_0_1"/>
<proteinExistence type="predicted"/>
<organism evidence="3 4">
    <name type="scientific">Heterobasidion irregulare (strain TC 32-1)</name>
    <dbReference type="NCBI Taxonomy" id="747525"/>
    <lineage>
        <taxon>Eukaryota</taxon>
        <taxon>Fungi</taxon>
        <taxon>Dikarya</taxon>
        <taxon>Basidiomycota</taxon>
        <taxon>Agaricomycotina</taxon>
        <taxon>Agaricomycetes</taxon>
        <taxon>Russulales</taxon>
        <taxon>Bondarzewiaceae</taxon>
        <taxon>Heterobasidion</taxon>
        <taxon>Heterobasidion annosum species complex</taxon>
    </lineage>
</organism>
<dbReference type="PROSITE" id="PS00028">
    <property type="entry name" value="ZINC_FINGER_C2H2_1"/>
    <property type="match status" value="1"/>
</dbReference>
<dbReference type="InParanoid" id="W4K284"/>
<dbReference type="GO" id="GO:0008270">
    <property type="term" value="F:zinc ion binding"/>
    <property type="evidence" value="ECO:0007669"/>
    <property type="project" value="UniProtKB-KW"/>
</dbReference>
<sequence length="250" mass="27490">MSYHLYPTFNTQGWEESLSSMPQEQMDFAYTEPLDEHPPLAMNHYGPPTEALGYEQYAACHPQPGYTMAGPSHVVSGDVHCPQQMLPAGIATIKQHRQRLASALEGSTSHAVQPQYGAVEIMEPSTVGSSAPPTGTSVEVVTSLRRSQPGVHPVLSQLAGAVAGPARSSKGFEDSFEQEHSQGCKDAVQREVPHEGCNAGAQDEMKKDIMPHRKVQWEKAHKKGSLWCDQCHREFNRPDSLSNHKRTIHS</sequence>
<dbReference type="Proteomes" id="UP000030671">
    <property type="component" value="Unassembled WGS sequence"/>
</dbReference>
<feature type="domain" description="C2H2-type" evidence="2">
    <location>
        <begin position="226"/>
        <end position="250"/>
    </location>
</feature>
<reference evidence="3 4" key="1">
    <citation type="journal article" date="2012" name="New Phytol.">
        <title>Insight into trade-off between wood decay and parasitism from the genome of a fungal forest pathogen.</title>
        <authorList>
            <person name="Olson A."/>
            <person name="Aerts A."/>
            <person name="Asiegbu F."/>
            <person name="Belbahri L."/>
            <person name="Bouzid O."/>
            <person name="Broberg A."/>
            <person name="Canback B."/>
            <person name="Coutinho P.M."/>
            <person name="Cullen D."/>
            <person name="Dalman K."/>
            <person name="Deflorio G."/>
            <person name="van Diepen L.T."/>
            <person name="Dunand C."/>
            <person name="Duplessis S."/>
            <person name="Durling M."/>
            <person name="Gonthier P."/>
            <person name="Grimwood J."/>
            <person name="Fossdal C.G."/>
            <person name="Hansson D."/>
            <person name="Henrissat B."/>
            <person name="Hietala A."/>
            <person name="Himmelstrand K."/>
            <person name="Hoffmeister D."/>
            <person name="Hogberg N."/>
            <person name="James T.Y."/>
            <person name="Karlsson M."/>
            <person name="Kohler A."/>
            <person name="Kues U."/>
            <person name="Lee Y.H."/>
            <person name="Lin Y.C."/>
            <person name="Lind M."/>
            <person name="Lindquist E."/>
            <person name="Lombard V."/>
            <person name="Lucas S."/>
            <person name="Lunden K."/>
            <person name="Morin E."/>
            <person name="Murat C."/>
            <person name="Park J."/>
            <person name="Raffaello T."/>
            <person name="Rouze P."/>
            <person name="Salamov A."/>
            <person name="Schmutz J."/>
            <person name="Solheim H."/>
            <person name="Stahlberg J."/>
            <person name="Velez H."/>
            <person name="de Vries R.P."/>
            <person name="Wiebenga A."/>
            <person name="Woodward S."/>
            <person name="Yakovlev I."/>
            <person name="Garbelotto M."/>
            <person name="Martin F."/>
            <person name="Grigoriev I.V."/>
            <person name="Stenlid J."/>
        </authorList>
    </citation>
    <scope>NUCLEOTIDE SEQUENCE [LARGE SCALE GENOMIC DNA]</scope>
    <source>
        <strain evidence="3 4">TC 32-1</strain>
    </source>
</reference>
<name>W4K284_HETIT</name>
<dbReference type="AlphaFoldDB" id="W4K284"/>
<evidence type="ECO:0000256" key="1">
    <source>
        <dbReference type="PROSITE-ProRule" id="PRU00042"/>
    </source>
</evidence>
<dbReference type="InterPro" id="IPR013087">
    <property type="entry name" value="Znf_C2H2_type"/>
</dbReference>
<keyword evidence="4" id="KW-1185">Reference proteome</keyword>
<evidence type="ECO:0000313" key="4">
    <source>
        <dbReference type="Proteomes" id="UP000030671"/>
    </source>
</evidence>
<evidence type="ECO:0000259" key="2">
    <source>
        <dbReference type="PROSITE" id="PS50157"/>
    </source>
</evidence>